<protein>
    <submittedName>
        <fullName evidence="1">5-carboxymethyl-2-hydroxymuconate Delta-isomerase</fullName>
    </submittedName>
</protein>
<evidence type="ECO:0000313" key="2">
    <source>
        <dbReference type="Proteomes" id="UP001168540"/>
    </source>
</evidence>
<proteinExistence type="predicted"/>
<accession>A0ABT7XML7</accession>
<comment type="caution">
    <text evidence="1">The sequence shown here is derived from an EMBL/GenBank/DDBJ whole genome shotgun (WGS) entry which is preliminary data.</text>
</comment>
<dbReference type="EMBL" id="JAUEDK010000012">
    <property type="protein sequence ID" value="MDN0075048.1"/>
    <property type="molecule type" value="Genomic_DNA"/>
</dbReference>
<reference evidence="1" key="1">
    <citation type="submission" date="2023-06" db="EMBL/GenBank/DDBJ databases">
        <authorList>
            <person name="Zhang S."/>
        </authorList>
    </citation>
    <scope>NUCLEOTIDE SEQUENCE</scope>
    <source>
        <strain evidence="1">SG2303</strain>
    </source>
</reference>
<dbReference type="InterPro" id="IPR004220">
    <property type="entry name" value="5-COMe_2-OHmuconate_Isoase"/>
</dbReference>
<sequence>MPHLTVEYCTELADDLAPRELLKALNRTLIASGLFSATDIKSRAVALDTVLVGDGAPDRFVHIEVALLSGRSIEVRRKLAEALLASAETVLDETAQRPLQVSVEVRELDKECYAKRVL</sequence>
<dbReference type="RefSeq" id="WP_289829637.1">
    <property type="nucleotide sequence ID" value="NZ_JAUEDK010000012.1"/>
</dbReference>
<gene>
    <name evidence="1" type="ORF">QU481_09075</name>
</gene>
<dbReference type="PANTHER" id="PTHR37950">
    <property type="entry name" value="4-HYDROXYPHENYLACETATE CATABOLISM PROTEIN"/>
    <property type="match status" value="1"/>
</dbReference>
<dbReference type="Pfam" id="PF02962">
    <property type="entry name" value="CHMI"/>
    <property type="match status" value="1"/>
</dbReference>
<dbReference type="CDD" id="cd00580">
    <property type="entry name" value="CHMI"/>
    <property type="match status" value="1"/>
</dbReference>
<name>A0ABT7XML7_9NEIS</name>
<keyword evidence="2" id="KW-1185">Reference proteome</keyword>
<evidence type="ECO:0000313" key="1">
    <source>
        <dbReference type="EMBL" id="MDN0075048.1"/>
    </source>
</evidence>
<dbReference type="SUPFAM" id="SSF55331">
    <property type="entry name" value="Tautomerase/MIF"/>
    <property type="match status" value="1"/>
</dbReference>
<organism evidence="1 2">
    <name type="scientific">Crenobacter oryzisoli</name>
    <dbReference type="NCBI Taxonomy" id="3056844"/>
    <lineage>
        <taxon>Bacteria</taxon>
        <taxon>Pseudomonadati</taxon>
        <taxon>Pseudomonadota</taxon>
        <taxon>Betaproteobacteria</taxon>
        <taxon>Neisseriales</taxon>
        <taxon>Neisseriaceae</taxon>
        <taxon>Crenobacter</taxon>
    </lineage>
</organism>
<dbReference type="InterPro" id="IPR014347">
    <property type="entry name" value="Tautomerase/MIF_sf"/>
</dbReference>
<dbReference type="Gene3D" id="3.30.429.10">
    <property type="entry name" value="Macrophage Migration Inhibitory Factor"/>
    <property type="match status" value="1"/>
</dbReference>
<dbReference type="PANTHER" id="PTHR37950:SF1">
    <property type="entry name" value="4-HYDROXYPHENYLACETATE CATABOLISM PROTEIN"/>
    <property type="match status" value="1"/>
</dbReference>
<dbReference type="Proteomes" id="UP001168540">
    <property type="component" value="Unassembled WGS sequence"/>
</dbReference>